<gene>
    <name evidence="6" type="ORF">SAMN04488514_11293</name>
</gene>
<dbReference type="Gene3D" id="3.40.50.1360">
    <property type="match status" value="1"/>
</dbReference>
<dbReference type="GO" id="GO:0003677">
    <property type="term" value="F:DNA binding"/>
    <property type="evidence" value="ECO:0007669"/>
    <property type="project" value="UniProtKB-KW"/>
</dbReference>
<accession>A0A1G9V2V9</accession>
<evidence type="ECO:0000256" key="3">
    <source>
        <dbReference type="ARBA" id="ARBA00023125"/>
    </source>
</evidence>
<feature type="domain" description="HTH deoR-type" evidence="5">
    <location>
        <begin position="3"/>
        <end position="58"/>
    </location>
</feature>
<dbReference type="AlphaFoldDB" id="A0A1G9V2V9"/>
<keyword evidence="1" id="KW-0678">Repressor</keyword>
<dbReference type="InterPro" id="IPR050313">
    <property type="entry name" value="Carb_Metab_HTH_regulators"/>
</dbReference>
<reference evidence="6 7" key="1">
    <citation type="submission" date="2016-10" db="EMBL/GenBank/DDBJ databases">
        <authorList>
            <person name="de Groot N.N."/>
        </authorList>
    </citation>
    <scope>NUCLEOTIDE SEQUENCE [LARGE SCALE GENOMIC DNA]</scope>
    <source>
        <strain evidence="6 7">DSM 19886</strain>
    </source>
</reference>
<dbReference type="SUPFAM" id="SSF100950">
    <property type="entry name" value="NagB/RpiA/CoA transferase-like"/>
    <property type="match status" value="1"/>
</dbReference>
<keyword evidence="2" id="KW-0805">Transcription regulation</keyword>
<dbReference type="Pfam" id="PF00455">
    <property type="entry name" value="DeoRC"/>
    <property type="match status" value="1"/>
</dbReference>
<evidence type="ECO:0000256" key="4">
    <source>
        <dbReference type="ARBA" id="ARBA00023163"/>
    </source>
</evidence>
<dbReference type="InterPro" id="IPR014036">
    <property type="entry name" value="DeoR-like_C"/>
</dbReference>
<evidence type="ECO:0000313" key="6">
    <source>
        <dbReference type="EMBL" id="SDM66564.1"/>
    </source>
</evidence>
<dbReference type="InterPro" id="IPR036390">
    <property type="entry name" value="WH_DNA-bd_sf"/>
</dbReference>
<organism evidence="6 7">
    <name type="scientific">Kriegella aquimaris</name>
    <dbReference type="NCBI Taxonomy" id="192904"/>
    <lineage>
        <taxon>Bacteria</taxon>
        <taxon>Pseudomonadati</taxon>
        <taxon>Bacteroidota</taxon>
        <taxon>Flavobacteriia</taxon>
        <taxon>Flavobacteriales</taxon>
        <taxon>Flavobacteriaceae</taxon>
        <taxon>Kriegella</taxon>
    </lineage>
</organism>
<name>A0A1G9V2V9_9FLAO</name>
<dbReference type="InterPro" id="IPR001034">
    <property type="entry name" value="DeoR_HTH"/>
</dbReference>
<evidence type="ECO:0000256" key="2">
    <source>
        <dbReference type="ARBA" id="ARBA00023015"/>
    </source>
</evidence>
<protein>
    <submittedName>
        <fullName evidence="6">Transcriptional regulator, DeoR family</fullName>
    </submittedName>
</protein>
<evidence type="ECO:0000256" key="1">
    <source>
        <dbReference type="ARBA" id="ARBA00022491"/>
    </source>
</evidence>
<dbReference type="SMART" id="SM01134">
    <property type="entry name" value="DeoRC"/>
    <property type="match status" value="1"/>
</dbReference>
<sequence>MEKKKRHQIILNEVHIHNRVLLTDLADILNVSMDTVRRDVKELDIAKKLRKVHGGAVSNGFNIYTDRTREIYDLGNKSIIAQKAISLLKDGDVILISGGSTNLEFAKLLPQKLDLTFFTPSLPMAIELTSRESKRNEVYFIGGKLSWDSQLAVGGSAINTLNDIKADICFLGAGYLDLEKGITEVDWEIAQMKRAMINASKRFVSLSISEKLNTSNRYKICEIHALDTLVTELDPKDSILSEYRKKGINLL</sequence>
<dbReference type="PROSITE" id="PS00894">
    <property type="entry name" value="HTH_DEOR_1"/>
    <property type="match status" value="1"/>
</dbReference>
<dbReference type="GO" id="GO:0003700">
    <property type="term" value="F:DNA-binding transcription factor activity"/>
    <property type="evidence" value="ECO:0007669"/>
    <property type="project" value="InterPro"/>
</dbReference>
<dbReference type="OrthoDB" id="9798651at2"/>
<dbReference type="SMART" id="SM00420">
    <property type="entry name" value="HTH_DEOR"/>
    <property type="match status" value="1"/>
</dbReference>
<dbReference type="STRING" id="192904.SAMN04488514_11293"/>
<dbReference type="Proteomes" id="UP000199440">
    <property type="component" value="Unassembled WGS sequence"/>
</dbReference>
<proteinExistence type="predicted"/>
<dbReference type="PROSITE" id="PS51000">
    <property type="entry name" value="HTH_DEOR_2"/>
    <property type="match status" value="1"/>
</dbReference>
<dbReference type="PANTHER" id="PTHR30363:SF4">
    <property type="entry name" value="GLYCEROL-3-PHOSPHATE REGULON REPRESSOR"/>
    <property type="match status" value="1"/>
</dbReference>
<dbReference type="EMBL" id="FNGV01000012">
    <property type="protein sequence ID" value="SDM66564.1"/>
    <property type="molecule type" value="Genomic_DNA"/>
</dbReference>
<evidence type="ECO:0000313" key="7">
    <source>
        <dbReference type="Proteomes" id="UP000199440"/>
    </source>
</evidence>
<dbReference type="InterPro" id="IPR018356">
    <property type="entry name" value="Tscrpt_reg_HTH_DeoR_CS"/>
</dbReference>
<dbReference type="PANTHER" id="PTHR30363">
    <property type="entry name" value="HTH-TYPE TRANSCRIPTIONAL REGULATOR SRLR-RELATED"/>
    <property type="match status" value="1"/>
</dbReference>
<evidence type="ECO:0000259" key="5">
    <source>
        <dbReference type="PROSITE" id="PS51000"/>
    </source>
</evidence>
<dbReference type="Gene3D" id="1.10.10.10">
    <property type="entry name" value="Winged helix-like DNA-binding domain superfamily/Winged helix DNA-binding domain"/>
    <property type="match status" value="1"/>
</dbReference>
<keyword evidence="7" id="KW-1185">Reference proteome</keyword>
<dbReference type="Pfam" id="PF08220">
    <property type="entry name" value="HTH_DeoR"/>
    <property type="match status" value="1"/>
</dbReference>
<dbReference type="SUPFAM" id="SSF46785">
    <property type="entry name" value="Winged helix' DNA-binding domain"/>
    <property type="match status" value="1"/>
</dbReference>
<dbReference type="InterPro" id="IPR037171">
    <property type="entry name" value="NagB/RpiA_transferase-like"/>
</dbReference>
<dbReference type="PRINTS" id="PR00037">
    <property type="entry name" value="HTHLACR"/>
</dbReference>
<keyword evidence="3" id="KW-0238">DNA-binding</keyword>
<dbReference type="RefSeq" id="WP_089893449.1">
    <property type="nucleotide sequence ID" value="NZ_FNGV01000012.1"/>
</dbReference>
<dbReference type="InterPro" id="IPR036388">
    <property type="entry name" value="WH-like_DNA-bd_sf"/>
</dbReference>
<keyword evidence="4" id="KW-0804">Transcription</keyword>